<dbReference type="AlphaFoldDB" id="A0A6A6DXZ2"/>
<dbReference type="OrthoDB" id="5416097at2759"/>
<sequence length="80" mass="8724">MASTGGPKAEFHDPRRQGLLQALKDALPTDTISPTVWACVWLSDIDDLVNLIVQAQVLPPAFIIGFFESVESSARVVPYI</sequence>
<dbReference type="EMBL" id="ML994638">
    <property type="protein sequence ID" value="KAF2184434.1"/>
    <property type="molecule type" value="Genomic_DNA"/>
</dbReference>
<evidence type="ECO:0000313" key="1">
    <source>
        <dbReference type="EMBL" id="KAF2184434.1"/>
    </source>
</evidence>
<gene>
    <name evidence="1" type="ORF">K469DRAFT_184436</name>
</gene>
<accession>A0A6A6DXZ2</accession>
<evidence type="ECO:0000313" key="2">
    <source>
        <dbReference type="Proteomes" id="UP000800200"/>
    </source>
</evidence>
<keyword evidence="2" id="KW-1185">Reference proteome</keyword>
<name>A0A6A6DXZ2_9PEZI</name>
<protein>
    <submittedName>
        <fullName evidence="1">Uncharacterized protein</fullName>
    </submittedName>
</protein>
<proteinExistence type="predicted"/>
<reference evidence="1" key="1">
    <citation type="journal article" date="2020" name="Stud. Mycol.">
        <title>101 Dothideomycetes genomes: a test case for predicting lifestyles and emergence of pathogens.</title>
        <authorList>
            <person name="Haridas S."/>
            <person name="Albert R."/>
            <person name="Binder M."/>
            <person name="Bloem J."/>
            <person name="Labutti K."/>
            <person name="Salamov A."/>
            <person name="Andreopoulos B."/>
            <person name="Baker S."/>
            <person name="Barry K."/>
            <person name="Bills G."/>
            <person name="Bluhm B."/>
            <person name="Cannon C."/>
            <person name="Castanera R."/>
            <person name="Culley D."/>
            <person name="Daum C."/>
            <person name="Ezra D."/>
            <person name="Gonzalez J."/>
            <person name="Henrissat B."/>
            <person name="Kuo A."/>
            <person name="Liang C."/>
            <person name="Lipzen A."/>
            <person name="Lutzoni F."/>
            <person name="Magnuson J."/>
            <person name="Mondo S."/>
            <person name="Nolan M."/>
            <person name="Ohm R."/>
            <person name="Pangilinan J."/>
            <person name="Park H.-J."/>
            <person name="Ramirez L."/>
            <person name="Alfaro M."/>
            <person name="Sun H."/>
            <person name="Tritt A."/>
            <person name="Yoshinaga Y."/>
            <person name="Zwiers L.-H."/>
            <person name="Turgeon B."/>
            <person name="Goodwin S."/>
            <person name="Spatafora J."/>
            <person name="Crous P."/>
            <person name="Grigoriev I."/>
        </authorList>
    </citation>
    <scope>NUCLEOTIDE SEQUENCE</scope>
    <source>
        <strain evidence="1">CBS 207.26</strain>
    </source>
</reference>
<dbReference type="Proteomes" id="UP000800200">
    <property type="component" value="Unassembled WGS sequence"/>
</dbReference>
<organism evidence="1 2">
    <name type="scientific">Zopfia rhizophila CBS 207.26</name>
    <dbReference type="NCBI Taxonomy" id="1314779"/>
    <lineage>
        <taxon>Eukaryota</taxon>
        <taxon>Fungi</taxon>
        <taxon>Dikarya</taxon>
        <taxon>Ascomycota</taxon>
        <taxon>Pezizomycotina</taxon>
        <taxon>Dothideomycetes</taxon>
        <taxon>Dothideomycetes incertae sedis</taxon>
        <taxon>Zopfiaceae</taxon>
        <taxon>Zopfia</taxon>
    </lineage>
</organism>